<proteinExistence type="inferred from homology"/>
<evidence type="ECO:0000313" key="14">
    <source>
        <dbReference type="Proteomes" id="UP000366051"/>
    </source>
</evidence>
<evidence type="ECO:0000313" key="13">
    <source>
        <dbReference type="EMBL" id="QGG46248.1"/>
    </source>
</evidence>
<comment type="function">
    <text evidence="2 11">Catalyzes the decarboxylative condensation of pimeloyl-[acyl-carrier protein] and L-alanine to produce 8-amino-7-oxononanoate (AON), [acyl-carrier protein], and carbon dioxide.</text>
</comment>
<dbReference type="UniPathway" id="UPA00078"/>
<evidence type="ECO:0000256" key="1">
    <source>
        <dbReference type="ARBA" id="ARBA00001933"/>
    </source>
</evidence>
<evidence type="ECO:0000256" key="4">
    <source>
        <dbReference type="ARBA" id="ARBA00010008"/>
    </source>
</evidence>
<keyword evidence="13" id="KW-0012">Acyltransferase</keyword>
<evidence type="ECO:0000256" key="8">
    <source>
        <dbReference type="ARBA" id="ARBA00022898"/>
    </source>
</evidence>
<protein>
    <recommendedName>
        <fullName evidence="11">8-amino-7-ketopelargonate synthase</fullName>
        <ecNumber evidence="11">2.3.1.47</ecNumber>
    </recommendedName>
</protein>
<dbReference type="InterPro" id="IPR004723">
    <property type="entry name" value="AONS_Archaea/Proteobacteria"/>
</dbReference>
<evidence type="ECO:0000256" key="6">
    <source>
        <dbReference type="ARBA" id="ARBA00022679"/>
    </source>
</evidence>
<dbReference type="InterPro" id="IPR001917">
    <property type="entry name" value="Aminotrans_II_pyridoxalP_BS"/>
</dbReference>
<dbReference type="GO" id="GO:0009102">
    <property type="term" value="P:biotin biosynthetic process"/>
    <property type="evidence" value="ECO:0007669"/>
    <property type="project" value="UniProtKB-UniRule"/>
</dbReference>
<dbReference type="Gene3D" id="3.90.1150.10">
    <property type="entry name" value="Aspartate Aminotransferase, domain 1"/>
    <property type="match status" value="1"/>
</dbReference>
<dbReference type="OrthoDB" id="9807157at2"/>
<comment type="cofactor">
    <cofactor evidence="1 10 11">
        <name>pyridoxal 5'-phosphate</name>
        <dbReference type="ChEBI" id="CHEBI:597326"/>
    </cofactor>
</comment>
<dbReference type="PANTHER" id="PTHR13693">
    <property type="entry name" value="CLASS II AMINOTRANSFERASE/8-AMINO-7-OXONONANOATE SYNTHASE"/>
    <property type="match status" value="1"/>
</dbReference>
<evidence type="ECO:0000256" key="3">
    <source>
        <dbReference type="ARBA" id="ARBA00004746"/>
    </source>
</evidence>
<feature type="modified residue" description="N6-(pyridoxal phosphate)lysine" evidence="10">
    <location>
        <position position="236"/>
    </location>
</feature>
<dbReference type="InterPro" id="IPR004839">
    <property type="entry name" value="Aminotransferase_I/II_large"/>
</dbReference>
<comment type="similarity">
    <text evidence="4 11">Belongs to the class-II pyridoxal-phosphate-dependent aminotransferase family. BioF subfamily.</text>
</comment>
<accession>A0A5Q2MVP8</accession>
<dbReference type="EC" id="2.3.1.47" evidence="11"/>
<dbReference type="GO" id="GO:0030170">
    <property type="term" value="F:pyridoxal phosphate binding"/>
    <property type="evidence" value="ECO:0007669"/>
    <property type="project" value="InterPro"/>
</dbReference>
<dbReference type="CDD" id="cd06454">
    <property type="entry name" value="KBL_like"/>
    <property type="match status" value="1"/>
</dbReference>
<evidence type="ECO:0000256" key="11">
    <source>
        <dbReference type="RuleBase" id="RU003693"/>
    </source>
</evidence>
<reference evidence="14" key="1">
    <citation type="submission" date="2019-11" db="EMBL/GenBank/DDBJ databases">
        <title>Genome sequence of Heliorestis convoluta strain HH, an alkaliphilic and minimalistic phototrophic bacterium from a soda lake in Egypt.</title>
        <authorList>
            <person name="Dewey E.D."/>
            <person name="Stokes L.M."/>
            <person name="Burchell B.M."/>
            <person name="Shaffer K.N."/>
            <person name="Huntington A.M."/>
            <person name="Baker J.M."/>
            <person name="Nadendla S."/>
            <person name="Giglio M.G."/>
            <person name="Touchman J.W."/>
            <person name="Blankenship R.E."/>
            <person name="Madigan M.T."/>
            <person name="Sattley W.M."/>
        </authorList>
    </citation>
    <scope>NUCLEOTIDE SEQUENCE [LARGE SCALE GENOMIC DNA]</scope>
    <source>
        <strain evidence="14">HH</strain>
    </source>
</reference>
<dbReference type="RefSeq" id="WP_153723857.1">
    <property type="nucleotide sequence ID" value="NZ_CP045875.1"/>
</dbReference>
<dbReference type="InterPro" id="IPR015422">
    <property type="entry name" value="PyrdxlP-dep_Trfase_small"/>
</dbReference>
<dbReference type="Pfam" id="PF00155">
    <property type="entry name" value="Aminotran_1_2"/>
    <property type="match status" value="1"/>
</dbReference>
<comment type="catalytic activity">
    <reaction evidence="9 11">
        <text>6-carboxyhexanoyl-[ACP] + L-alanine + H(+) = (8S)-8-amino-7-oxononanoate + holo-[ACP] + CO2</text>
        <dbReference type="Rhea" id="RHEA:42288"/>
        <dbReference type="Rhea" id="RHEA-COMP:9685"/>
        <dbReference type="Rhea" id="RHEA-COMP:9955"/>
        <dbReference type="ChEBI" id="CHEBI:15378"/>
        <dbReference type="ChEBI" id="CHEBI:16526"/>
        <dbReference type="ChEBI" id="CHEBI:57972"/>
        <dbReference type="ChEBI" id="CHEBI:64479"/>
        <dbReference type="ChEBI" id="CHEBI:78846"/>
        <dbReference type="ChEBI" id="CHEBI:149468"/>
        <dbReference type="EC" id="2.3.1.47"/>
    </reaction>
</comment>
<evidence type="ECO:0000256" key="7">
    <source>
        <dbReference type="ARBA" id="ARBA00022756"/>
    </source>
</evidence>
<keyword evidence="14" id="KW-1185">Reference proteome</keyword>
<feature type="domain" description="Aminotransferase class I/classII large" evidence="12">
    <location>
        <begin position="37"/>
        <end position="376"/>
    </location>
</feature>
<keyword evidence="7" id="KW-0093">Biotin biosynthesis</keyword>
<dbReference type="PROSITE" id="PS00599">
    <property type="entry name" value="AA_TRANSFER_CLASS_2"/>
    <property type="match status" value="1"/>
</dbReference>
<evidence type="ECO:0000256" key="2">
    <source>
        <dbReference type="ARBA" id="ARBA00002513"/>
    </source>
</evidence>
<evidence type="ECO:0000256" key="5">
    <source>
        <dbReference type="ARBA" id="ARBA00011738"/>
    </source>
</evidence>
<dbReference type="AlphaFoldDB" id="A0A5Q2MVP8"/>
<dbReference type="FunFam" id="3.40.640.10:FF:000006">
    <property type="entry name" value="5-aminolevulinate synthase, mitochondrial"/>
    <property type="match status" value="1"/>
</dbReference>
<comment type="subunit">
    <text evidence="5 11">Homodimer.</text>
</comment>
<evidence type="ECO:0000256" key="9">
    <source>
        <dbReference type="ARBA" id="ARBA00047715"/>
    </source>
</evidence>
<dbReference type="PANTHER" id="PTHR13693:SF3">
    <property type="entry name" value="LD36009P"/>
    <property type="match status" value="1"/>
</dbReference>
<dbReference type="InterPro" id="IPR050087">
    <property type="entry name" value="AON_synthase_class-II"/>
</dbReference>
<dbReference type="EMBL" id="CP045875">
    <property type="protein sequence ID" value="QGG46248.1"/>
    <property type="molecule type" value="Genomic_DNA"/>
</dbReference>
<organism evidence="13 14">
    <name type="scientific">Heliorestis convoluta</name>
    <dbReference type="NCBI Taxonomy" id="356322"/>
    <lineage>
        <taxon>Bacteria</taxon>
        <taxon>Bacillati</taxon>
        <taxon>Bacillota</taxon>
        <taxon>Clostridia</taxon>
        <taxon>Eubacteriales</taxon>
        <taxon>Heliobacteriaceae</taxon>
        <taxon>Heliorestis</taxon>
    </lineage>
</organism>
<dbReference type="KEGG" id="hcv:FTV88_0069"/>
<dbReference type="SUPFAM" id="SSF53383">
    <property type="entry name" value="PLP-dependent transferases"/>
    <property type="match status" value="1"/>
</dbReference>
<comment type="pathway">
    <text evidence="3 11">Cofactor biosynthesis; biotin biosynthesis.</text>
</comment>
<gene>
    <name evidence="13" type="primary">bioF</name>
    <name evidence="13" type="ORF">FTV88_0069</name>
</gene>
<dbReference type="Proteomes" id="UP000366051">
    <property type="component" value="Chromosome"/>
</dbReference>
<dbReference type="InterPro" id="IPR015421">
    <property type="entry name" value="PyrdxlP-dep_Trfase_major"/>
</dbReference>
<name>A0A5Q2MVP8_9FIRM</name>
<keyword evidence="8 10" id="KW-0663">Pyridoxal phosphate</keyword>
<dbReference type="NCBIfam" id="TIGR00858">
    <property type="entry name" value="bioF"/>
    <property type="match status" value="1"/>
</dbReference>
<keyword evidence="6 11" id="KW-0808">Transferase</keyword>
<dbReference type="GO" id="GO:0008710">
    <property type="term" value="F:8-amino-7-oxononanoate synthase activity"/>
    <property type="evidence" value="ECO:0007669"/>
    <property type="project" value="UniProtKB-UniRule"/>
</dbReference>
<evidence type="ECO:0000256" key="10">
    <source>
        <dbReference type="PIRSR" id="PIRSR604723-51"/>
    </source>
</evidence>
<evidence type="ECO:0000259" key="12">
    <source>
        <dbReference type="Pfam" id="PF00155"/>
    </source>
</evidence>
<dbReference type="Gene3D" id="3.40.640.10">
    <property type="entry name" value="Type I PLP-dependent aspartate aminotransferase-like (Major domain)"/>
    <property type="match status" value="1"/>
</dbReference>
<sequence>MYNFSETLESLRAKDLYRKLNYLEAAQDPYTIIEGQKVLLLSSNNYLGLCNDERMKEAAIRTIQEYGVGSGGSRLTTGSYKLHQELEEKLAAFKETEKAIVFSTGYATNVGTISALADPDWVIFCDRLNHGSIIDGCRLSGAKLVVYKHCDVVDLEKKIKRYHNKGKGLIITDGVFSMDGDIAPLPEIVRLAKEHNLLTMVDDAHGTGILGKKGSGTVAHFNLQDQVDIQMGTLSKAFASEGGYIAGKQSMIDYIRHKAKSFIYSTAPAPHTIAISLQALEIIQKEPERRKSLLEKAQWFRGELNNNGFSVPMDNSPIIPLQVGDADLALQWSRKLFEEAIYVPAIRPPTVPQGTSRLRYSIMATHDYKDLKRAIEKTLQVGKDIRNNSEKKQ</sequence>
<dbReference type="InterPro" id="IPR015424">
    <property type="entry name" value="PyrdxlP-dep_Trfase"/>
</dbReference>